<dbReference type="HOGENOM" id="CLU_030273_2_0_4"/>
<dbReference type="InterPro" id="IPR013341">
    <property type="entry name" value="Mandelate_racemase_N_dom"/>
</dbReference>
<dbReference type="Pfam" id="PF02746">
    <property type="entry name" value="MR_MLE_N"/>
    <property type="match status" value="1"/>
</dbReference>
<dbReference type="InterPro" id="IPR034610">
    <property type="entry name" value="L-fuconate_dehydratase"/>
</dbReference>
<dbReference type="PANTHER" id="PTHR13794">
    <property type="entry name" value="ENOLASE SUPERFAMILY, MANDELATE RACEMASE"/>
    <property type="match status" value="1"/>
</dbReference>
<proteinExistence type="predicted"/>
<keyword evidence="4" id="KW-0479">Metal-binding</keyword>
<keyword evidence="5" id="KW-0460">Magnesium</keyword>
<dbReference type="Gene3D" id="3.20.20.120">
    <property type="entry name" value="Enolase-like C-terminal domain"/>
    <property type="match status" value="1"/>
</dbReference>
<evidence type="ECO:0000259" key="7">
    <source>
        <dbReference type="SMART" id="SM00922"/>
    </source>
</evidence>
<dbReference type="InterPro" id="IPR013342">
    <property type="entry name" value="Mandelate_racemase_C"/>
</dbReference>
<dbReference type="KEGG" id="bph:Bphy_5599"/>
<dbReference type="InterPro" id="IPR029017">
    <property type="entry name" value="Enolase-like_N"/>
</dbReference>
<dbReference type="OrthoDB" id="8609034at2"/>
<evidence type="ECO:0000313" key="9">
    <source>
        <dbReference type="Proteomes" id="UP000001192"/>
    </source>
</evidence>
<evidence type="ECO:0000256" key="5">
    <source>
        <dbReference type="ARBA" id="ARBA00022842"/>
    </source>
</evidence>
<geneLocation type="plasmid" evidence="8 9">
    <name>pBPHY01</name>
</geneLocation>
<evidence type="ECO:0000256" key="4">
    <source>
        <dbReference type="ARBA" id="ARBA00022723"/>
    </source>
</evidence>
<organism evidence="8 9">
    <name type="scientific">Paraburkholderia phymatum (strain DSM 17167 / CIP 108236 / LMG 21445 / STM815)</name>
    <name type="common">Burkholderia phymatum</name>
    <dbReference type="NCBI Taxonomy" id="391038"/>
    <lineage>
        <taxon>Bacteria</taxon>
        <taxon>Pseudomonadati</taxon>
        <taxon>Pseudomonadota</taxon>
        <taxon>Betaproteobacteria</taxon>
        <taxon>Burkholderiales</taxon>
        <taxon>Burkholderiaceae</taxon>
        <taxon>Paraburkholderia</taxon>
    </lineage>
</organism>
<dbReference type="SUPFAM" id="SSF54826">
    <property type="entry name" value="Enolase N-terminal domain-like"/>
    <property type="match status" value="1"/>
</dbReference>
<gene>
    <name evidence="8" type="ordered locus">Bphy_5599</name>
</gene>
<dbReference type="CDD" id="cd03324">
    <property type="entry name" value="rTSbeta_L-fuconate_dehydratase"/>
    <property type="match status" value="1"/>
</dbReference>
<dbReference type="SUPFAM" id="SSF51604">
    <property type="entry name" value="Enolase C-terminal domain-like"/>
    <property type="match status" value="1"/>
</dbReference>
<keyword evidence="9" id="KW-1185">Reference proteome</keyword>
<dbReference type="Proteomes" id="UP000001192">
    <property type="component" value="Plasmid pBPHY01"/>
</dbReference>
<dbReference type="EC" id="4.2.1.68" evidence="3"/>
<dbReference type="GO" id="GO:0050023">
    <property type="term" value="F:L-fuconate dehydratase activity"/>
    <property type="evidence" value="ECO:0007669"/>
    <property type="project" value="UniProtKB-EC"/>
</dbReference>
<dbReference type="InterPro" id="IPR029065">
    <property type="entry name" value="Enolase_C-like"/>
</dbReference>
<reference evidence="9" key="1">
    <citation type="journal article" date="2014" name="Stand. Genomic Sci.">
        <title>Complete genome sequence of Burkholderia phymatum STM815(T), a broad host range and efficient nitrogen-fixing symbiont of Mimosa species.</title>
        <authorList>
            <person name="Moulin L."/>
            <person name="Klonowska A."/>
            <person name="Caroline B."/>
            <person name="Booth K."/>
            <person name="Vriezen J.A."/>
            <person name="Melkonian R."/>
            <person name="James E.K."/>
            <person name="Young J.P."/>
            <person name="Bena G."/>
            <person name="Hauser L."/>
            <person name="Land M."/>
            <person name="Kyrpides N."/>
            <person name="Bruce D."/>
            <person name="Chain P."/>
            <person name="Copeland A."/>
            <person name="Pitluck S."/>
            <person name="Woyke T."/>
            <person name="Lizotte-Waniewski M."/>
            <person name="Bristow J."/>
            <person name="Riley M."/>
        </authorList>
    </citation>
    <scope>NUCLEOTIDE SEQUENCE [LARGE SCALE GENOMIC DNA]</scope>
    <source>
        <strain evidence="9">DSM 17167 / CIP 108236 / LMG 21445 / STM815</strain>
        <plasmid evidence="9">Plasmid pBPHY01</plasmid>
    </source>
</reference>
<accession>B2JUF2</accession>
<dbReference type="EMBL" id="CP001045">
    <property type="protein sequence ID" value="ACC74674.1"/>
    <property type="molecule type" value="Genomic_DNA"/>
</dbReference>
<dbReference type="SFLD" id="SFLDF00111">
    <property type="entry name" value="L-fuconate_dehydratase"/>
    <property type="match status" value="1"/>
</dbReference>
<evidence type="ECO:0000256" key="6">
    <source>
        <dbReference type="ARBA" id="ARBA00023239"/>
    </source>
</evidence>
<dbReference type="RefSeq" id="WP_012404834.1">
    <property type="nucleotide sequence ID" value="NC_010625.1"/>
</dbReference>
<comment type="cofactor">
    <cofactor evidence="2">
        <name>Mg(2+)</name>
        <dbReference type="ChEBI" id="CHEBI:18420"/>
    </cofactor>
</comment>
<dbReference type="PROSITE" id="PS00909">
    <property type="entry name" value="MR_MLE_2"/>
    <property type="match status" value="1"/>
</dbReference>
<dbReference type="SMART" id="SM00922">
    <property type="entry name" value="MR_MLE"/>
    <property type="match status" value="1"/>
</dbReference>
<name>B2JUF2_PARP8</name>
<keyword evidence="6" id="KW-0456">Lyase</keyword>
<dbReference type="InterPro" id="IPR046945">
    <property type="entry name" value="RHMD-like"/>
</dbReference>
<evidence type="ECO:0000256" key="2">
    <source>
        <dbReference type="ARBA" id="ARBA00001946"/>
    </source>
</evidence>
<dbReference type="GO" id="GO:0009063">
    <property type="term" value="P:amino acid catabolic process"/>
    <property type="evidence" value="ECO:0007669"/>
    <property type="project" value="InterPro"/>
</dbReference>
<evidence type="ECO:0000256" key="1">
    <source>
        <dbReference type="ARBA" id="ARBA00001737"/>
    </source>
</evidence>
<evidence type="ECO:0000313" key="8">
    <source>
        <dbReference type="EMBL" id="ACC74674.1"/>
    </source>
</evidence>
<dbReference type="SFLD" id="SFLDS00001">
    <property type="entry name" value="Enolase"/>
    <property type="match status" value="1"/>
</dbReference>
<dbReference type="InterPro" id="IPR036849">
    <property type="entry name" value="Enolase-like_C_sf"/>
</dbReference>
<protein>
    <recommendedName>
        <fullName evidence="3">L-fuconate dehydratase</fullName>
        <ecNumber evidence="3">4.2.1.68</ecNumber>
    </recommendedName>
</protein>
<dbReference type="SFLD" id="SFLDG00179">
    <property type="entry name" value="mandelate_racemase"/>
    <property type="match status" value="1"/>
</dbReference>
<sequence length="432" mass="48303">MTTITRLSVRDIRFPTSRSLDGSDAMNAAPDYSATYVTLETDSPRELVGHGLTFTIGRGNEICVAAVNALAPLIVGKKLEDIAADMGAFWRSFTSDSQLRWIGPDKGAIHLATAAVVNAVWDLWAKSAGKAVWKLLVDMSPEELVRCLDFRYVTDAITPYEALAMLHRHARTKGEREKEMLAKGYPAYTTSAGWLGYDDDKIRRLAREGVAQGWTHFKQKVGGNLEEDVRRARILREEIGENLKLMMDANQVWDVDEAVANMRRLAEFDPWWIEEPTSPDDILGHAAIRERLGSIGVATGEHCHNRVMFKQLLQAQAIDFCQVDSCRLGGLNEVIVVLLMAAKFGVPVCPHAGGVGLCEYVQHISLFDYICVSASLENRVLEYVDHLHEHFVDPVVIRHGRYMPPQKPGYSIEMKADSLNMHVYPEGEAWQP</sequence>
<dbReference type="FunFam" id="3.20.20.120:FF:000007">
    <property type="entry name" value="Mitochondrial enolase superfamily member 1"/>
    <property type="match status" value="1"/>
</dbReference>
<dbReference type="AlphaFoldDB" id="B2JUF2"/>
<dbReference type="Gene3D" id="3.30.390.10">
    <property type="entry name" value="Enolase-like, N-terminal domain"/>
    <property type="match status" value="1"/>
</dbReference>
<comment type="catalytic activity">
    <reaction evidence="1">
        <text>L-fuconate = 2-dehydro-3-deoxy-L-fuconate + H2O</text>
        <dbReference type="Rhea" id="RHEA:22772"/>
        <dbReference type="ChEBI" id="CHEBI:15377"/>
        <dbReference type="ChEBI" id="CHEBI:21291"/>
        <dbReference type="ChEBI" id="CHEBI:37448"/>
        <dbReference type="EC" id="4.2.1.68"/>
    </reaction>
</comment>
<dbReference type="GO" id="GO:0016052">
    <property type="term" value="P:carbohydrate catabolic process"/>
    <property type="evidence" value="ECO:0007669"/>
    <property type="project" value="InterPro"/>
</dbReference>
<feature type="domain" description="Mandelate racemase/muconate lactonizing enzyme C-terminal" evidence="7">
    <location>
        <begin position="199"/>
        <end position="295"/>
    </location>
</feature>
<dbReference type="InterPro" id="IPR018110">
    <property type="entry name" value="Mandel_Rmase/mucon_lact_enz_CS"/>
</dbReference>
<evidence type="ECO:0000256" key="3">
    <source>
        <dbReference type="ARBA" id="ARBA00013142"/>
    </source>
</evidence>
<dbReference type="Pfam" id="PF13378">
    <property type="entry name" value="MR_MLE_C"/>
    <property type="match status" value="1"/>
</dbReference>
<keyword evidence="8" id="KW-0614">Plasmid</keyword>
<dbReference type="PANTHER" id="PTHR13794:SF58">
    <property type="entry name" value="MITOCHONDRIAL ENOLASE SUPERFAMILY MEMBER 1"/>
    <property type="match status" value="1"/>
</dbReference>
<dbReference type="GO" id="GO:0000287">
    <property type="term" value="F:magnesium ion binding"/>
    <property type="evidence" value="ECO:0007669"/>
    <property type="project" value="TreeGrafter"/>
</dbReference>